<evidence type="ECO:0000256" key="8">
    <source>
        <dbReference type="ARBA" id="ARBA00023027"/>
    </source>
</evidence>
<evidence type="ECO:0000256" key="15">
    <source>
        <dbReference type="ARBA" id="ARBA00049447"/>
    </source>
</evidence>
<dbReference type="PANTHER" id="PTHR11082:SF5">
    <property type="entry name" value="TRNA-DIHYDROURIDINE(16_17) SYNTHASE [NAD(P)(+)]-LIKE"/>
    <property type="match status" value="1"/>
</dbReference>
<keyword evidence="5" id="KW-0819">tRNA processing</keyword>
<dbReference type="GeneID" id="30036924"/>
<evidence type="ECO:0000256" key="16">
    <source>
        <dbReference type="ARBA" id="ARBA00049467"/>
    </source>
</evidence>
<comment type="cofactor">
    <cofactor evidence="1">
        <name>FMN</name>
        <dbReference type="ChEBI" id="CHEBI:58210"/>
    </cofactor>
</comment>
<dbReference type="Gene3D" id="3.20.20.70">
    <property type="entry name" value="Aldolase class I"/>
    <property type="match status" value="1"/>
</dbReference>
<dbReference type="AlphaFoldDB" id="A0A167E9N2"/>
<organism evidence="19 20">
    <name type="scientific">Sugiyamaella lignohabitans</name>
    <dbReference type="NCBI Taxonomy" id="796027"/>
    <lineage>
        <taxon>Eukaryota</taxon>
        <taxon>Fungi</taxon>
        <taxon>Dikarya</taxon>
        <taxon>Ascomycota</taxon>
        <taxon>Saccharomycotina</taxon>
        <taxon>Dipodascomycetes</taxon>
        <taxon>Dipodascales</taxon>
        <taxon>Trichomonascaceae</taxon>
        <taxon>Sugiyamaella</taxon>
    </lineage>
</organism>
<evidence type="ECO:0000256" key="17">
    <source>
        <dbReference type="SAM" id="MobiDB-lite"/>
    </source>
</evidence>
<keyword evidence="2" id="KW-0285">Flavoprotein</keyword>
<evidence type="ECO:0000256" key="3">
    <source>
        <dbReference type="ARBA" id="ARBA00022643"/>
    </source>
</evidence>
<dbReference type="KEGG" id="slb:AWJ20_4758"/>
<dbReference type="Pfam" id="PF01207">
    <property type="entry name" value="Dus"/>
    <property type="match status" value="1"/>
</dbReference>
<dbReference type="CDD" id="cd02801">
    <property type="entry name" value="DUS_like_FMN"/>
    <property type="match status" value="1"/>
</dbReference>
<comment type="catalytic activity">
    <reaction evidence="14">
        <text>5,6-dihydrouridine(16) in tRNA + NAD(+) = uridine(16) in tRNA + NADH + H(+)</text>
        <dbReference type="Rhea" id="RHEA:53380"/>
        <dbReference type="Rhea" id="RHEA-COMP:13543"/>
        <dbReference type="Rhea" id="RHEA-COMP:13544"/>
        <dbReference type="ChEBI" id="CHEBI:15378"/>
        <dbReference type="ChEBI" id="CHEBI:57540"/>
        <dbReference type="ChEBI" id="CHEBI:57945"/>
        <dbReference type="ChEBI" id="CHEBI:65315"/>
        <dbReference type="ChEBI" id="CHEBI:74443"/>
        <dbReference type="EC" id="1.3.1.88"/>
    </reaction>
    <physiologicalReaction direction="right-to-left" evidence="14">
        <dbReference type="Rhea" id="RHEA:53382"/>
    </physiologicalReaction>
</comment>
<feature type="domain" description="DUS-like FMN-binding" evidence="18">
    <location>
        <begin position="53"/>
        <end position="357"/>
    </location>
</feature>
<dbReference type="PROSITE" id="PS01136">
    <property type="entry name" value="UPF0034"/>
    <property type="match status" value="1"/>
</dbReference>
<dbReference type="RefSeq" id="XP_018736288.1">
    <property type="nucleotide sequence ID" value="XM_018881850.1"/>
</dbReference>
<evidence type="ECO:0000256" key="10">
    <source>
        <dbReference type="ARBA" id="ARBA00038890"/>
    </source>
</evidence>
<comment type="catalytic activity">
    <reaction evidence="16">
        <text>5,6-dihydrouridine(17) in tRNA + NADP(+) = uridine(17) in tRNA + NADPH + H(+)</text>
        <dbReference type="Rhea" id="RHEA:53368"/>
        <dbReference type="Rhea" id="RHEA-COMP:13541"/>
        <dbReference type="Rhea" id="RHEA-COMP:13542"/>
        <dbReference type="ChEBI" id="CHEBI:15378"/>
        <dbReference type="ChEBI" id="CHEBI:57783"/>
        <dbReference type="ChEBI" id="CHEBI:58349"/>
        <dbReference type="ChEBI" id="CHEBI:65315"/>
        <dbReference type="ChEBI" id="CHEBI:74443"/>
        <dbReference type="EC" id="1.3.1.88"/>
    </reaction>
    <physiologicalReaction direction="right-to-left" evidence="16">
        <dbReference type="Rhea" id="RHEA:53370"/>
    </physiologicalReaction>
</comment>
<dbReference type="PANTHER" id="PTHR11082">
    <property type="entry name" value="TRNA-DIHYDROURIDINE SYNTHASE"/>
    <property type="match status" value="1"/>
</dbReference>
<comment type="catalytic activity">
    <reaction evidence="12">
        <text>5,6-dihydrouridine(16) in tRNA + NADP(+) = uridine(16) in tRNA + NADPH + H(+)</text>
        <dbReference type="Rhea" id="RHEA:53376"/>
        <dbReference type="Rhea" id="RHEA-COMP:13543"/>
        <dbReference type="Rhea" id="RHEA-COMP:13544"/>
        <dbReference type="ChEBI" id="CHEBI:15378"/>
        <dbReference type="ChEBI" id="CHEBI:57783"/>
        <dbReference type="ChEBI" id="CHEBI:58349"/>
        <dbReference type="ChEBI" id="CHEBI:65315"/>
        <dbReference type="ChEBI" id="CHEBI:74443"/>
        <dbReference type="EC" id="1.3.1.88"/>
    </reaction>
    <physiologicalReaction direction="right-to-left" evidence="12">
        <dbReference type="Rhea" id="RHEA:53378"/>
    </physiologicalReaction>
</comment>
<keyword evidence="20" id="KW-1185">Reference proteome</keyword>
<comment type="catalytic activity">
    <reaction evidence="11">
        <text>5,6-dihydrouridine(17) in tRNA + NAD(+) = uridine(17) in tRNA + NADH + H(+)</text>
        <dbReference type="Rhea" id="RHEA:53372"/>
        <dbReference type="Rhea" id="RHEA-COMP:13541"/>
        <dbReference type="Rhea" id="RHEA-COMP:13542"/>
        <dbReference type="ChEBI" id="CHEBI:15378"/>
        <dbReference type="ChEBI" id="CHEBI:57540"/>
        <dbReference type="ChEBI" id="CHEBI:57945"/>
        <dbReference type="ChEBI" id="CHEBI:65315"/>
        <dbReference type="ChEBI" id="CHEBI:74443"/>
        <dbReference type="EC" id="1.3.1.88"/>
    </reaction>
    <physiologicalReaction direction="right-to-left" evidence="11">
        <dbReference type="Rhea" id="RHEA:53374"/>
    </physiologicalReaction>
</comment>
<name>A0A167E9N2_9ASCO</name>
<dbReference type="InterPro" id="IPR018517">
    <property type="entry name" value="tRNA_hU_synthase_CS"/>
</dbReference>
<evidence type="ECO:0000256" key="9">
    <source>
        <dbReference type="ARBA" id="ARBA00038313"/>
    </source>
</evidence>
<dbReference type="Proteomes" id="UP000189580">
    <property type="component" value="Chromosome d"/>
</dbReference>
<evidence type="ECO:0000259" key="18">
    <source>
        <dbReference type="Pfam" id="PF01207"/>
    </source>
</evidence>
<evidence type="ECO:0000256" key="2">
    <source>
        <dbReference type="ARBA" id="ARBA00022630"/>
    </source>
</evidence>
<evidence type="ECO:0000256" key="13">
    <source>
        <dbReference type="ARBA" id="ARBA00048342"/>
    </source>
</evidence>
<comment type="similarity">
    <text evidence="9">Belongs to the Dus family. Dus1 subfamily.</text>
</comment>
<evidence type="ECO:0000256" key="14">
    <source>
        <dbReference type="ARBA" id="ARBA00048934"/>
    </source>
</evidence>
<dbReference type="GO" id="GO:0050660">
    <property type="term" value="F:flavin adenine dinucleotide binding"/>
    <property type="evidence" value="ECO:0007669"/>
    <property type="project" value="InterPro"/>
</dbReference>
<reference evidence="19 20" key="1">
    <citation type="submission" date="2016-02" db="EMBL/GenBank/DDBJ databases">
        <title>Complete genome sequence and transcriptome regulation of the pentose utilising yeast Sugiyamaella lignohabitans.</title>
        <authorList>
            <person name="Bellasio M."/>
            <person name="Peymann A."/>
            <person name="Valli M."/>
            <person name="Sipitzky M."/>
            <person name="Graf A."/>
            <person name="Sauer M."/>
            <person name="Marx H."/>
            <person name="Mattanovich D."/>
        </authorList>
    </citation>
    <scope>NUCLEOTIDE SEQUENCE [LARGE SCALE GENOMIC DNA]</scope>
    <source>
        <strain evidence="19 20">CBS 10342</strain>
    </source>
</reference>
<dbReference type="GO" id="GO:0006397">
    <property type="term" value="P:mRNA processing"/>
    <property type="evidence" value="ECO:0007669"/>
    <property type="project" value="UniProtKB-KW"/>
</dbReference>
<evidence type="ECO:0000256" key="4">
    <source>
        <dbReference type="ARBA" id="ARBA00022664"/>
    </source>
</evidence>
<feature type="region of interest" description="Disordered" evidence="17">
    <location>
        <begin position="405"/>
        <end position="452"/>
    </location>
</feature>
<evidence type="ECO:0000313" key="19">
    <source>
        <dbReference type="EMBL" id="ANB13811.1"/>
    </source>
</evidence>
<evidence type="ECO:0000256" key="12">
    <source>
        <dbReference type="ARBA" id="ARBA00047652"/>
    </source>
</evidence>
<evidence type="ECO:0000256" key="7">
    <source>
        <dbReference type="ARBA" id="ARBA00023002"/>
    </source>
</evidence>
<keyword evidence="6" id="KW-0521">NADP</keyword>
<feature type="compositionally biased region" description="Basic and acidic residues" evidence="17">
    <location>
        <begin position="406"/>
        <end position="428"/>
    </location>
</feature>
<dbReference type="OrthoDB" id="272303at2759"/>
<evidence type="ECO:0000313" key="20">
    <source>
        <dbReference type="Proteomes" id="UP000189580"/>
    </source>
</evidence>
<proteinExistence type="inferred from homology"/>
<dbReference type="SUPFAM" id="SSF51395">
    <property type="entry name" value="FMN-linked oxidoreductases"/>
    <property type="match status" value="1"/>
</dbReference>
<keyword evidence="3" id="KW-0288">FMN</keyword>
<sequence>MTVSQAATPEPEVVTKTAAPVKTVVERPSEFTVENKLTGRDLLKSVGFPKTIVAPMVDQSELAWRLISRKYGADLCYTPMFHARLFGEDKRYREDQFGPLDGDANVDRPLIVQFCANDPEELLKAAKYVVGRCDAVDLNLGCPQGIAKKGKYGAFLMEDWDLIYRLINILHTKLEIPVTAKIRIYETKEKTLEYAKMVLSAGAQFLTVHGRTREMKGQLTGLADWSYIRYVRDNLPPDTVIFANGNVLYSEDIDRSLEATKADAVMSAESNLYNPGVFNVNKPGIDDQFPRVDKLLREYFETAKSTPGNASQTSMKSHFFKVLQSFLPKHLNIRNAIGPIRKGQYDQFEDVVKQVEEIVEGIYEKVNKGELEDKVITLPDGYKSVPYWRCQPYFRVVNGVLSNGKRKADVDPEAAQRKKEAKLEKEKAAAALASLSSDGPQPTGDEAPEPSN</sequence>
<evidence type="ECO:0000256" key="6">
    <source>
        <dbReference type="ARBA" id="ARBA00022857"/>
    </source>
</evidence>
<dbReference type="EC" id="1.3.1.88" evidence="10"/>
<dbReference type="InterPro" id="IPR035587">
    <property type="entry name" value="DUS-like_FMN-bd"/>
</dbReference>
<dbReference type="EMBL" id="CP014502">
    <property type="protein sequence ID" value="ANB13811.1"/>
    <property type="molecule type" value="Genomic_DNA"/>
</dbReference>
<protein>
    <recommendedName>
        <fullName evidence="10">tRNA-dihydrouridine(16/17) synthase [NAD(P)(+)]</fullName>
        <ecNumber evidence="10">1.3.1.88</ecNumber>
    </recommendedName>
</protein>
<comment type="catalytic activity">
    <reaction evidence="13">
        <text>a 5,6-dihydrouridine in mRNA + NAD(+) = a uridine in mRNA + NADH + H(+)</text>
        <dbReference type="Rhea" id="RHEA:69851"/>
        <dbReference type="Rhea" id="RHEA-COMP:14658"/>
        <dbReference type="Rhea" id="RHEA-COMP:17789"/>
        <dbReference type="ChEBI" id="CHEBI:15378"/>
        <dbReference type="ChEBI" id="CHEBI:57540"/>
        <dbReference type="ChEBI" id="CHEBI:57945"/>
        <dbReference type="ChEBI" id="CHEBI:65315"/>
        <dbReference type="ChEBI" id="CHEBI:74443"/>
    </reaction>
    <physiologicalReaction direction="right-to-left" evidence="13">
        <dbReference type="Rhea" id="RHEA:69853"/>
    </physiologicalReaction>
</comment>
<comment type="catalytic activity">
    <reaction evidence="15">
        <text>a 5,6-dihydrouridine in mRNA + NADP(+) = a uridine in mRNA + NADPH + H(+)</text>
        <dbReference type="Rhea" id="RHEA:69855"/>
        <dbReference type="Rhea" id="RHEA-COMP:14658"/>
        <dbReference type="Rhea" id="RHEA-COMP:17789"/>
        <dbReference type="ChEBI" id="CHEBI:15378"/>
        <dbReference type="ChEBI" id="CHEBI:57783"/>
        <dbReference type="ChEBI" id="CHEBI:58349"/>
        <dbReference type="ChEBI" id="CHEBI:65315"/>
        <dbReference type="ChEBI" id="CHEBI:74443"/>
    </reaction>
    <physiologicalReaction direction="right-to-left" evidence="15">
        <dbReference type="Rhea" id="RHEA:69857"/>
    </physiologicalReaction>
</comment>
<keyword evidence="8" id="KW-0520">NAD</keyword>
<dbReference type="InterPro" id="IPR013785">
    <property type="entry name" value="Aldolase_TIM"/>
</dbReference>
<evidence type="ECO:0000256" key="1">
    <source>
        <dbReference type="ARBA" id="ARBA00001917"/>
    </source>
</evidence>
<evidence type="ECO:0000256" key="5">
    <source>
        <dbReference type="ARBA" id="ARBA00022694"/>
    </source>
</evidence>
<dbReference type="GO" id="GO:0017150">
    <property type="term" value="F:tRNA dihydrouridine synthase activity"/>
    <property type="evidence" value="ECO:0007669"/>
    <property type="project" value="InterPro"/>
</dbReference>
<accession>A0A167E9N2</accession>
<gene>
    <name evidence="19" type="primary">DUS1</name>
    <name evidence="19" type="ORF">AWJ20_4758</name>
</gene>
<keyword evidence="7" id="KW-0560">Oxidoreductase</keyword>
<keyword evidence="4" id="KW-0507">mRNA processing</keyword>
<evidence type="ECO:0000256" key="11">
    <source>
        <dbReference type="ARBA" id="ARBA00047287"/>
    </source>
</evidence>